<dbReference type="InterPro" id="IPR011990">
    <property type="entry name" value="TPR-like_helical_dom_sf"/>
</dbReference>
<reference evidence="1 2" key="1">
    <citation type="submission" date="2021-10" db="EMBL/GenBank/DDBJ databases">
        <title>Alishewanella koreense sp. nov. isolated from seawater of southwestern coast in South Korea and the proposal for the reclassification of Rheinheimera perlucida and Rheinheimera tuosuensis as Arsukibacterium perlucida and Arsukibacterium tuosuensis.</title>
        <authorList>
            <person name="Kim K.H."/>
            <person name="Ruan W."/>
            <person name="Kim K.R."/>
            <person name="Baek J.H."/>
            <person name="Jeon C.O."/>
        </authorList>
    </citation>
    <scope>NUCLEOTIDE SEQUENCE [LARGE SCALE GENOMIC DNA]</scope>
    <source>
        <strain evidence="1 2">16-MA</strain>
    </source>
</reference>
<proteinExistence type="predicted"/>
<keyword evidence="2" id="KW-1185">Reference proteome</keyword>
<comment type="caution">
    <text evidence="1">The sequence shown here is derived from an EMBL/GenBank/DDBJ whole genome shotgun (WGS) entry which is preliminary data.</text>
</comment>
<gene>
    <name evidence="1" type="ORF">JAO78_012020</name>
</gene>
<organism evidence="1 2">
    <name type="scientific">Alishewanella maricola</name>
    <dbReference type="NCBI Taxonomy" id="2795740"/>
    <lineage>
        <taxon>Bacteria</taxon>
        <taxon>Pseudomonadati</taxon>
        <taxon>Pseudomonadota</taxon>
        <taxon>Gammaproteobacteria</taxon>
        <taxon>Alteromonadales</taxon>
        <taxon>Alteromonadaceae</taxon>
        <taxon>Alishewanella</taxon>
    </lineage>
</organism>
<dbReference type="EMBL" id="JAEINI020000008">
    <property type="protein sequence ID" value="MCB5227538.1"/>
    <property type="molecule type" value="Genomic_DNA"/>
</dbReference>
<dbReference type="InterPro" id="IPR019734">
    <property type="entry name" value="TPR_rpt"/>
</dbReference>
<dbReference type="SMART" id="SM00028">
    <property type="entry name" value="TPR"/>
    <property type="match status" value="3"/>
</dbReference>
<evidence type="ECO:0000313" key="1">
    <source>
        <dbReference type="EMBL" id="MCB5227538.1"/>
    </source>
</evidence>
<dbReference type="Gene3D" id="1.25.40.10">
    <property type="entry name" value="Tetratricopeptide repeat domain"/>
    <property type="match status" value="1"/>
</dbReference>
<dbReference type="Proteomes" id="UP000633814">
    <property type="component" value="Unassembled WGS sequence"/>
</dbReference>
<dbReference type="RefSeq" id="WP_226751603.1">
    <property type="nucleotide sequence ID" value="NZ_JAEINI020000008.1"/>
</dbReference>
<sequence>MKSVLLSLLLSLPTTSTVPTELQQLFEQARYPQLLQQLQQVEPNAALQLLKAKALIQQQQREEANTLLNELVIAYPNDVAILTQAALNKVALANDGSLFQARKRATDALALFQQAVELDAHFYPAQQALITFYQTAPANVGGSKSLAAEQANRLQQLNAVQGVLAKVMIAVNESRLNEALAMLEQQLQLSINQPDLLLRKATLLAQQNAYLAAQEAYLKALPFLTDPIQQYSSRFQIGRLAVFTNQYQQQGIEALESYLAYYQGSQQSRVSRAKLRLAQLYLQQGNKEKARSLYLQIAEVLTEEQDFLDARSKLGSLLQQ</sequence>
<accession>A0ABS8C5D3</accession>
<protein>
    <recommendedName>
        <fullName evidence="3">Tetratricopeptide repeat protein</fullName>
    </recommendedName>
</protein>
<evidence type="ECO:0000313" key="2">
    <source>
        <dbReference type="Proteomes" id="UP000633814"/>
    </source>
</evidence>
<evidence type="ECO:0008006" key="3">
    <source>
        <dbReference type="Google" id="ProtNLM"/>
    </source>
</evidence>
<name>A0ABS8C5D3_9ALTE</name>
<dbReference type="SUPFAM" id="SSF48452">
    <property type="entry name" value="TPR-like"/>
    <property type="match status" value="1"/>
</dbReference>